<proteinExistence type="predicted"/>
<protein>
    <submittedName>
        <fullName evidence="1">Uncharacterized protein</fullName>
    </submittedName>
</protein>
<dbReference type="RefSeq" id="WP_140042868.1">
    <property type="nucleotide sequence ID" value="NZ_CP041016.1"/>
</dbReference>
<organism evidence="1 2">
    <name type="scientific">Sphingobium fuliginis ATCC 27551</name>
    <dbReference type="NCBI Taxonomy" id="1208342"/>
    <lineage>
        <taxon>Bacteria</taxon>
        <taxon>Pseudomonadati</taxon>
        <taxon>Pseudomonadota</taxon>
        <taxon>Alphaproteobacteria</taxon>
        <taxon>Sphingomonadales</taxon>
        <taxon>Sphingomonadaceae</taxon>
        <taxon>Sphingobium</taxon>
    </lineage>
</organism>
<dbReference type="EMBL" id="CP041016">
    <property type="protein sequence ID" value="QDC38699.1"/>
    <property type="molecule type" value="Genomic_DNA"/>
</dbReference>
<sequence>MATKKISELTLVLSVDGTETFPILKSGFNYKMTVAQIKSWIGNATSAVAGLLSATDKSKLDSVETGATANASNAALRDRSTHTGTQSASTITGLADVATSGDYDDLTGKPANATTSVSGLMSSTDKTKLDGVATSATANATDAQLRDRSTHTGTQAASTITGLGAVATSNSYNDLSNRPIDTNYVRLPTVAFQSATGTTAGTATLISKSVFHVGSSDASNKGIILPANMTLGTEFSIFNGTGNAINVYPPTGGQINYAGVNTPYALGAYNPLRVVLIDAANGVYQQI</sequence>
<accession>A0A5B8CHR4</accession>
<evidence type="ECO:0000313" key="2">
    <source>
        <dbReference type="Proteomes" id="UP000311469"/>
    </source>
</evidence>
<gene>
    <name evidence="1" type="ORF">FIL70_17080</name>
</gene>
<dbReference type="Proteomes" id="UP000311469">
    <property type="component" value="Chromosome cSF1"/>
</dbReference>
<name>A0A5B8CHR4_SPHSA</name>
<evidence type="ECO:0000313" key="1">
    <source>
        <dbReference type="EMBL" id="QDC38699.1"/>
    </source>
</evidence>
<dbReference type="AlphaFoldDB" id="A0A5B8CHR4"/>
<dbReference type="KEGG" id="sufl:FIL70_17080"/>
<reference evidence="1 2" key="1">
    <citation type="submission" date="2019-06" db="EMBL/GenBank/DDBJ databases">
        <title>Genome organization and adaptive potential of archetypical organophosphate degarding Sphingobium fuliginis ATCC 27551.</title>
        <authorList>
            <person name="Sarwar A."/>
            <person name="Parthasarathy S."/>
            <person name="Singh C."/>
            <person name="Siddavattam D."/>
        </authorList>
    </citation>
    <scope>NUCLEOTIDE SEQUENCE [LARGE SCALE GENOMIC DNA]</scope>
    <source>
        <strain evidence="1 2">ATCC 27551</strain>
    </source>
</reference>